<accession>A0A7U2F138</accession>
<evidence type="ECO:0000313" key="6">
    <source>
        <dbReference type="EMBL" id="QRC96745.1"/>
    </source>
</evidence>
<dbReference type="AlphaFoldDB" id="A0A7U2F138"/>
<dbReference type="InterPro" id="IPR023631">
    <property type="entry name" value="Amidase_dom"/>
</dbReference>
<evidence type="ECO:0000256" key="3">
    <source>
        <dbReference type="PIRSR" id="PIRSR001221-1"/>
    </source>
</evidence>
<evidence type="ECO:0000259" key="5">
    <source>
        <dbReference type="Pfam" id="PF01425"/>
    </source>
</evidence>
<dbReference type="GO" id="GO:0016787">
    <property type="term" value="F:hydrolase activity"/>
    <property type="evidence" value="ECO:0007669"/>
    <property type="project" value="UniProtKB-KW"/>
</dbReference>
<evidence type="ECO:0000256" key="2">
    <source>
        <dbReference type="ARBA" id="ARBA00022801"/>
    </source>
</evidence>
<feature type="binding site" evidence="4">
    <location>
        <position position="192"/>
    </location>
    <ligand>
        <name>substrate</name>
    </ligand>
</feature>
<protein>
    <recommendedName>
        <fullName evidence="5">Amidase domain-containing protein</fullName>
    </recommendedName>
</protein>
<keyword evidence="2" id="KW-0378">Hydrolase</keyword>
<feature type="domain" description="Amidase" evidence="5">
    <location>
        <begin position="87"/>
        <end position="531"/>
    </location>
</feature>
<dbReference type="PANTHER" id="PTHR46072:SF5">
    <property type="entry name" value="GENERAL AMIDASE-C"/>
    <property type="match status" value="1"/>
</dbReference>
<dbReference type="PIRSF" id="PIRSF001221">
    <property type="entry name" value="Amidase_fungi"/>
    <property type="match status" value="1"/>
</dbReference>
<evidence type="ECO:0000313" key="7">
    <source>
        <dbReference type="Proteomes" id="UP000663193"/>
    </source>
</evidence>
<dbReference type="Gene3D" id="3.90.1300.10">
    <property type="entry name" value="Amidase signature (AS) domain"/>
    <property type="match status" value="1"/>
</dbReference>
<keyword evidence="7" id="KW-1185">Reference proteome</keyword>
<sequence length="547" mass="58899">MESKQPVADWKELAKSKRESVAALIPKDWILPAALTSQYTETSTLNVLDVPRTCGLLTEQELHITEDYDATALVQLMSTAKLKSINVVTAFCKRAAIAQQCVSCLTEIMFDEALARARECDAYLAKEGKPIGPLHGLPISLKDSFNVKGKQATLGYVSFIARPPATSNSALVDILHQAGAVFHVKTNLPQTMMTADSHNNIFGRTLNPHNLSLTAGGSTGGEGALVAMKGSVLGVTTDIAGSNRIPTLCCGGSSLKPTASRVPFAGGVAVGRIGSPSPILPVIGPCGRSVRDYELFMKSVIDLQPWRVDENALNVPWRSVQPSKKPLRFGLIRGCKERPLHPPIARALHDTATALKAAGHQTVLLDEQIPSLYATALLAYKFFMLDTTAVPMQHIRASGEPPIPSLATAGFPELKGWTPSLDELWDMTVQRAVVLKKWHDVVVGENLDAVLMPGYQGTAPRHDTYGIPVYTVVVNFVNYPSGIVSVGRAEGARDGGFKGEDGYEPAYDPEVCEGMPTHVQIVGKPMMDEELVEVMKVVESVVKSSAQ</sequence>
<name>A0A7U2F138_PHANO</name>
<dbReference type="VEuPathDB" id="FungiDB:JI435_016320"/>
<feature type="binding site" evidence="4">
    <location>
        <position position="218"/>
    </location>
    <ligand>
        <name>substrate</name>
    </ligand>
</feature>
<evidence type="ECO:0000256" key="1">
    <source>
        <dbReference type="ARBA" id="ARBA00009199"/>
    </source>
</evidence>
<dbReference type="PANTHER" id="PTHR46072">
    <property type="entry name" value="AMIDASE-RELATED-RELATED"/>
    <property type="match status" value="1"/>
</dbReference>
<dbReference type="Proteomes" id="UP000663193">
    <property type="component" value="Chromosome 6"/>
</dbReference>
<dbReference type="EMBL" id="CP069028">
    <property type="protein sequence ID" value="QRC96745.1"/>
    <property type="molecule type" value="Genomic_DNA"/>
</dbReference>
<dbReference type="InterPro" id="IPR036928">
    <property type="entry name" value="AS_sf"/>
</dbReference>
<reference evidence="7" key="1">
    <citation type="journal article" date="2021" name="BMC Genomics">
        <title>Chromosome-level genome assembly and manually-curated proteome of model necrotroph Parastagonospora nodorum Sn15 reveals a genome-wide trove of candidate effector homologs, and redundancy of virulence-related functions within an accessory chromosome.</title>
        <authorList>
            <person name="Bertazzoni S."/>
            <person name="Jones D.A.B."/>
            <person name="Phan H.T."/>
            <person name="Tan K.-C."/>
            <person name="Hane J.K."/>
        </authorList>
    </citation>
    <scope>NUCLEOTIDE SEQUENCE [LARGE SCALE GENOMIC DNA]</scope>
    <source>
        <strain evidence="7">SN15 / ATCC MYA-4574 / FGSC 10173)</strain>
    </source>
</reference>
<organism evidence="6 7">
    <name type="scientific">Phaeosphaeria nodorum (strain SN15 / ATCC MYA-4574 / FGSC 10173)</name>
    <name type="common">Glume blotch fungus</name>
    <name type="synonym">Parastagonospora nodorum</name>
    <dbReference type="NCBI Taxonomy" id="321614"/>
    <lineage>
        <taxon>Eukaryota</taxon>
        <taxon>Fungi</taxon>
        <taxon>Dikarya</taxon>
        <taxon>Ascomycota</taxon>
        <taxon>Pezizomycotina</taxon>
        <taxon>Dothideomycetes</taxon>
        <taxon>Pleosporomycetidae</taxon>
        <taxon>Pleosporales</taxon>
        <taxon>Pleosporineae</taxon>
        <taxon>Phaeosphaeriaceae</taxon>
        <taxon>Parastagonospora</taxon>
    </lineage>
</organism>
<proteinExistence type="inferred from homology"/>
<dbReference type="OrthoDB" id="6428749at2759"/>
<comment type="similarity">
    <text evidence="1">Belongs to the amidase family.</text>
</comment>
<feature type="active site" description="Charge relay system" evidence="3">
    <location>
        <position position="142"/>
    </location>
</feature>
<feature type="active site" description="Charge relay system" evidence="3">
    <location>
        <position position="218"/>
    </location>
</feature>
<feature type="binding site" evidence="4">
    <location>
        <begin position="239"/>
        <end position="242"/>
    </location>
    <ligand>
        <name>substrate</name>
    </ligand>
</feature>
<feature type="active site" description="Acyl-ester intermediate" evidence="3">
    <location>
        <position position="242"/>
    </location>
</feature>
<dbReference type="Pfam" id="PF01425">
    <property type="entry name" value="Amidase"/>
    <property type="match status" value="1"/>
</dbReference>
<dbReference type="SUPFAM" id="SSF75304">
    <property type="entry name" value="Amidase signature (AS) enzymes"/>
    <property type="match status" value="1"/>
</dbReference>
<evidence type="ECO:0000256" key="4">
    <source>
        <dbReference type="PIRSR" id="PIRSR001221-2"/>
    </source>
</evidence>
<gene>
    <name evidence="6" type="ORF">JI435_016320</name>
</gene>